<dbReference type="Pfam" id="PF07638">
    <property type="entry name" value="Sigma70_ECF"/>
    <property type="match status" value="1"/>
</dbReference>
<dbReference type="PANTHER" id="PTHR43133:SF51">
    <property type="entry name" value="RNA POLYMERASE SIGMA FACTOR"/>
    <property type="match status" value="1"/>
</dbReference>
<protein>
    <recommendedName>
        <fullName evidence="6">RNA polymerase sigma-70 ECF-like HTH domain-containing protein</fullName>
    </recommendedName>
</protein>
<evidence type="ECO:0000313" key="8">
    <source>
        <dbReference type="Proteomes" id="UP000326837"/>
    </source>
</evidence>
<feature type="domain" description="RNA polymerase sigma-70 ECF-like HTH" evidence="6">
    <location>
        <begin position="5"/>
        <end position="180"/>
    </location>
</feature>
<feature type="compositionally biased region" description="Polar residues" evidence="5">
    <location>
        <begin position="100"/>
        <end position="112"/>
    </location>
</feature>
<dbReference type="InterPro" id="IPR039425">
    <property type="entry name" value="RNA_pol_sigma-70-like"/>
</dbReference>
<dbReference type="SUPFAM" id="SSF88659">
    <property type="entry name" value="Sigma3 and sigma4 domains of RNA polymerase sigma factors"/>
    <property type="match status" value="1"/>
</dbReference>
<comment type="similarity">
    <text evidence="1">Belongs to the sigma-70 factor family. ECF subfamily.</text>
</comment>
<feature type="region of interest" description="Disordered" evidence="5">
    <location>
        <begin position="100"/>
        <end position="120"/>
    </location>
</feature>
<dbReference type="KEGG" id="lpav:PLANPX_5269"/>
<evidence type="ECO:0000256" key="3">
    <source>
        <dbReference type="ARBA" id="ARBA00023082"/>
    </source>
</evidence>
<evidence type="ECO:0000256" key="4">
    <source>
        <dbReference type="ARBA" id="ARBA00023163"/>
    </source>
</evidence>
<dbReference type="InterPro" id="IPR014284">
    <property type="entry name" value="RNA_pol_sigma-70_dom"/>
</dbReference>
<dbReference type="AlphaFoldDB" id="A0A5K7XI46"/>
<dbReference type="NCBIfam" id="TIGR02937">
    <property type="entry name" value="sigma70-ECF"/>
    <property type="match status" value="1"/>
</dbReference>
<name>A0A5K7XI46_9BACT</name>
<dbReference type="GO" id="GO:0006352">
    <property type="term" value="P:DNA-templated transcription initiation"/>
    <property type="evidence" value="ECO:0007669"/>
    <property type="project" value="InterPro"/>
</dbReference>
<dbReference type="Proteomes" id="UP000326837">
    <property type="component" value="Chromosome"/>
</dbReference>
<reference evidence="8" key="1">
    <citation type="submission" date="2019-10" db="EMBL/GenBank/DDBJ databases">
        <title>Lacipirellula parvula gen. nov., sp. nov., representing a lineage of planctomycetes widespread in freshwater anoxic habitats, and description of the family Lacipirellulaceae.</title>
        <authorList>
            <person name="Dedysh S.N."/>
            <person name="Kulichevskaya I.S."/>
            <person name="Beletsky A.V."/>
            <person name="Rakitin A.L."/>
            <person name="Mardanov A.V."/>
            <person name="Ivanova A.A."/>
            <person name="Saltykova V.X."/>
            <person name="Rijpstra W.I.C."/>
            <person name="Sinninghe Damste J.S."/>
            <person name="Ravin N.V."/>
        </authorList>
    </citation>
    <scope>NUCLEOTIDE SEQUENCE [LARGE SCALE GENOMIC DNA]</scope>
    <source>
        <strain evidence="8">PX69</strain>
    </source>
</reference>
<dbReference type="InterPro" id="IPR053812">
    <property type="entry name" value="HTH_Sigma70_ECF-like"/>
</dbReference>
<evidence type="ECO:0000313" key="7">
    <source>
        <dbReference type="EMBL" id="BBO35657.1"/>
    </source>
</evidence>
<evidence type="ECO:0000256" key="1">
    <source>
        <dbReference type="ARBA" id="ARBA00010641"/>
    </source>
</evidence>
<dbReference type="InterPro" id="IPR013324">
    <property type="entry name" value="RNA_pol_sigma_r3/r4-like"/>
</dbReference>
<accession>A0A5K7XI46</accession>
<proteinExistence type="inferred from homology"/>
<dbReference type="Gene3D" id="1.10.10.10">
    <property type="entry name" value="Winged helix-like DNA-binding domain superfamily/Winged helix DNA-binding domain"/>
    <property type="match status" value="1"/>
</dbReference>
<keyword evidence="2" id="KW-0805">Transcription regulation</keyword>
<evidence type="ECO:0000259" key="6">
    <source>
        <dbReference type="Pfam" id="PF07638"/>
    </source>
</evidence>
<dbReference type="InterPro" id="IPR013325">
    <property type="entry name" value="RNA_pol_sigma_r2"/>
</dbReference>
<dbReference type="PANTHER" id="PTHR43133">
    <property type="entry name" value="RNA POLYMERASE ECF-TYPE SIGMA FACTO"/>
    <property type="match status" value="1"/>
</dbReference>
<keyword evidence="4" id="KW-0804">Transcription</keyword>
<dbReference type="GO" id="GO:0016987">
    <property type="term" value="F:sigma factor activity"/>
    <property type="evidence" value="ECO:0007669"/>
    <property type="project" value="UniProtKB-KW"/>
</dbReference>
<evidence type="ECO:0000256" key="2">
    <source>
        <dbReference type="ARBA" id="ARBA00023015"/>
    </source>
</evidence>
<evidence type="ECO:0000256" key="5">
    <source>
        <dbReference type="SAM" id="MobiDB-lite"/>
    </source>
</evidence>
<dbReference type="SUPFAM" id="SSF88946">
    <property type="entry name" value="Sigma2 domain of RNA polymerase sigma factors"/>
    <property type="match status" value="1"/>
</dbReference>
<gene>
    <name evidence="7" type="ORF">PLANPX_5269</name>
</gene>
<sequence length="189" mass="21379">MREAARGSEEAVWLLLERYSKNILRVVRRHLPSELRSKVDSTDIVQSVWKSLIRKGAKFDDASTPEKLVAYLAGMAKYKVYETHRHYTTTKAFDLGREQSLSQPDAGNTAAANSRPDVDLHDARAQEPLEIISTRENWQRAINNSGDRGRRIVELRLQGLTYEEVAGRLNISVSTVRRALDSLLESLSS</sequence>
<organism evidence="7 8">
    <name type="scientific">Lacipirellula parvula</name>
    <dbReference type="NCBI Taxonomy" id="2650471"/>
    <lineage>
        <taxon>Bacteria</taxon>
        <taxon>Pseudomonadati</taxon>
        <taxon>Planctomycetota</taxon>
        <taxon>Planctomycetia</taxon>
        <taxon>Pirellulales</taxon>
        <taxon>Lacipirellulaceae</taxon>
        <taxon>Lacipirellula</taxon>
    </lineage>
</organism>
<keyword evidence="8" id="KW-1185">Reference proteome</keyword>
<dbReference type="InterPro" id="IPR036388">
    <property type="entry name" value="WH-like_DNA-bd_sf"/>
</dbReference>
<keyword evidence="3" id="KW-0731">Sigma factor</keyword>
<dbReference type="Gene3D" id="1.10.1740.10">
    <property type="match status" value="1"/>
</dbReference>
<dbReference type="EMBL" id="AP021861">
    <property type="protein sequence ID" value="BBO35657.1"/>
    <property type="molecule type" value="Genomic_DNA"/>
</dbReference>